<accession>A0A0F9IKX4</accession>
<name>A0A0F9IKX4_9ZZZZ</name>
<comment type="caution">
    <text evidence="1">The sequence shown here is derived from an EMBL/GenBank/DDBJ whole genome shotgun (WGS) entry which is preliminary data.</text>
</comment>
<gene>
    <name evidence="1" type="ORF">LCGC14_1645300</name>
</gene>
<feature type="non-terminal residue" evidence="1">
    <location>
        <position position="80"/>
    </location>
</feature>
<proteinExistence type="predicted"/>
<reference evidence="1" key="1">
    <citation type="journal article" date="2015" name="Nature">
        <title>Complex archaea that bridge the gap between prokaryotes and eukaryotes.</title>
        <authorList>
            <person name="Spang A."/>
            <person name="Saw J.H."/>
            <person name="Jorgensen S.L."/>
            <person name="Zaremba-Niedzwiedzka K."/>
            <person name="Martijn J."/>
            <person name="Lind A.E."/>
            <person name="van Eijk R."/>
            <person name="Schleper C."/>
            <person name="Guy L."/>
            <person name="Ettema T.J."/>
        </authorList>
    </citation>
    <scope>NUCLEOTIDE SEQUENCE</scope>
</reference>
<protein>
    <submittedName>
        <fullName evidence="1">Uncharacterized protein</fullName>
    </submittedName>
</protein>
<sequence length="80" mass="9130">MNCGKTLNNGAVADRQGERLEKEVGMKRLEAMLDPKADATQGFKEEWLVYWPAKHTDHMNLYIVVDPAAKKKPTSDYTFM</sequence>
<evidence type="ECO:0000313" key="1">
    <source>
        <dbReference type="EMBL" id="KKM20449.1"/>
    </source>
</evidence>
<organism evidence="1">
    <name type="scientific">marine sediment metagenome</name>
    <dbReference type="NCBI Taxonomy" id="412755"/>
    <lineage>
        <taxon>unclassified sequences</taxon>
        <taxon>metagenomes</taxon>
        <taxon>ecological metagenomes</taxon>
    </lineage>
</organism>
<dbReference type="AlphaFoldDB" id="A0A0F9IKX4"/>
<dbReference type="EMBL" id="LAZR01013764">
    <property type="protein sequence ID" value="KKM20449.1"/>
    <property type="molecule type" value="Genomic_DNA"/>
</dbReference>